<sequence length="215" mass="21926">MGGQVNIQAGRVILRNDGDIQTFVGRGDGGGGNITIASNFLIALEDSDILAFSSDGRGGIIDLSRTTFFGQNPSISVSNLSLNELLDLDGNDRVDINATGGIESGQIFVGNATFVENSLTALTDALVDTSALTAGSCIARSQDSLGSFVVTGGDGLPSTPGDGGISAYPTGTVRALDEPTATSIQEPDGVYQLPDGRLVLGRACDQGTTLARPSS</sequence>
<accession>A0ABV0K8V2</accession>
<gene>
    <name evidence="1" type="ORF">NC992_19985</name>
</gene>
<proteinExistence type="predicted"/>
<dbReference type="EMBL" id="JAMPKX010000010">
    <property type="protein sequence ID" value="MEP0949170.1"/>
    <property type="molecule type" value="Genomic_DNA"/>
</dbReference>
<dbReference type="RefSeq" id="WP_190694248.1">
    <property type="nucleotide sequence ID" value="NZ_JAMPKX010000010.1"/>
</dbReference>
<reference evidence="1 2" key="1">
    <citation type="submission" date="2022-04" db="EMBL/GenBank/DDBJ databases">
        <title>Positive selection, recombination, and allopatry shape intraspecific diversity of widespread and dominant cyanobacteria.</title>
        <authorList>
            <person name="Wei J."/>
            <person name="Shu W."/>
            <person name="Hu C."/>
        </authorList>
    </citation>
    <scope>NUCLEOTIDE SEQUENCE [LARGE SCALE GENOMIC DNA]</scope>
    <source>
        <strain evidence="1 2">DQ-A4</strain>
    </source>
</reference>
<protein>
    <submittedName>
        <fullName evidence="1">Uncharacterized protein</fullName>
    </submittedName>
</protein>
<evidence type="ECO:0000313" key="1">
    <source>
        <dbReference type="EMBL" id="MEP0949170.1"/>
    </source>
</evidence>
<organism evidence="1 2">
    <name type="scientific">Leptolyngbya subtilissima DQ-A4</name>
    <dbReference type="NCBI Taxonomy" id="2933933"/>
    <lineage>
        <taxon>Bacteria</taxon>
        <taxon>Bacillati</taxon>
        <taxon>Cyanobacteriota</taxon>
        <taxon>Cyanophyceae</taxon>
        <taxon>Leptolyngbyales</taxon>
        <taxon>Leptolyngbyaceae</taxon>
        <taxon>Leptolyngbya group</taxon>
        <taxon>Leptolyngbya</taxon>
    </lineage>
</organism>
<name>A0ABV0K8V2_9CYAN</name>
<comment type="caution">
    <text evidence="1">The sequence shown here is derived from an EMBL/GenBank/DDBJ whole genome shotgun (WGS) entry which is preliminary data.</text>
</comment>
<evidence type="ECO:0000313" key="2">
    <source>
        <dbReference type="Proteomes" id="UP001482513"/>
    </source>
</evidence>
<keyword evidence="2" id="KW-1185">Reference proteome</keyword>
<dbReference type="Proteomes" id="UP001482513">
    <property type="component" value="Unassembled WGS sequence"/>
</dbReference>